<accession>A0ABV2CQD1</accession>
<feature type="signal peptide" evidence="2">
    <location>
        <begin position="1"/>
        <end position="20"/>
    </location>
</feature>
<feature type="compositionally biased region" description="Low complexity" evidence="1">
    <location>
        <begin position="35"/>
        <end position="55"/>
    </location>
</feature>
<evidence type="ECO:0000256" key="2">
    <source>
        <dbReference type="SAM" id="SignalP"/>
    </source>
</evidence>
<dbReference type="PROSITE" id="PS51257">
    <property type="entry name" value="PROKAR_LIPOPROTEIN"/>
    <property type="match status" value="1"/>
</dbReference>
<feature type="region of interest" description="Disordered" evidence="1">
    <location>
        <begin position="27"/>
        <end position="66"/>
    </location>
</feature>
<comment type="caution">
    <text evidence="3">The sequence shown here is derived from an EMBL/GenBank/DDBJ whole genome shotgun (WGS) entry which is preliminary data.</text>
</comment>
<keyword evidence="4" id="KW-1185">Reference proteome</keyword>
<organism evidence="3 4">
    <name type="scientific">Uliginosibacterium paludis</name>
    <dbReference type="NCBI Taxonomy" id="1615952"/>
    <lineage>
        <taxon>Bacteria</taxon>
        <taxon>Pseudomonadati</taxon>
        <taxon>Pseudomonadota</taxon>
        <taxon>Betaproteobacteria</taxon>
        <taxon>Rhodocyclales</taxon>
        <taxon>Zoogloeaceae</taxon>
        <taxon>Uliginosibacterium</taxon>
    </lineage>
</organism>
<dbReference type="Pfam" id="PF08811">
    <property type="entry name" value="DUF1800"/>
    <property type="match status" value="1"/>
</dbReference>
<name>A0ABV2CQD1_9RHOO</name>
<dbReference type="EMBL" id="JBEWLZ010000004">
    <property type="protein sequence ID" value="MET1490114.1"/>
    <property type="molecule type" value="Genomic_DNA"/>
</dbReference>
<keyword evidence="2" id="KW-0732">Signal</keyword>
<dbReference type="PANTHER" id="PTHR43737:SF1">
    <property type="entry name" value="DUF1501 DOMAIN-CONTAINING PROTEIN"/>
    <property type="match status" value="1"/>
</dbReference>
<proteinExistence type="predicted"/>
<dbReference type="Proteomes" id="UP001548590">
    <property type="component" value="Unassembled WGS sequence"/>
</dbReference>
<dbReference type="InterPro" id="IPR014917">
    <property type="entry name" value="DUF1800"/>
</dbReference>
<evidence type="ECO:0000313" key="3">
    <source>
        <dbReference type="EMBL" id="MET1490114.1"/>
    </source>
</evidence>
<sequence length="594" mass="62897">MNAEKILRLSVPLLVLSLLAACGGGGGGSSGGSASGSSPVTSSSSSSSSSGGTLPEPAPLPAGETAPTEADAVRFLSQATFGPTATDLATVRGSGFRNWLVAQMMAAGPNYSTGYSTDVHTRGLKDFCAEYSFPSEYYQKNCWTEYYSAEPISREFYRNAVYGKDQLRQRVGLALGQIFVISNAEVSGTYGLRDYHQMLLDNAFGNVRSLLGAVARNPAMADYLNLANNDKTAPNENFARELMQLFSIGLCELNADGSLVGGSCKATYDNNGVREVAFALTGWTYPAGGVSPWGSSGWKNPTYYRGQLLAVPAQHDNAKRSLPGGGELAAGHTPDQAMDAVLDALFRHPNIAPFLGKQLIQHLVTSNPSPAYVARVSQAFASGTAYGIGTGQRGDMKALLAAILLDSEARGDSKSAADYGRLREPAQFIGGMMRALNTSTDGAGFFYWWGDEFGQSIFNANSVFNFYPPDFPLAGTSLVGPAFAIENPNSTLARYNLSNSLLYWGGLGAGSFPGATGTQADISGWLAKADNATTLVTDIEKLLVTGGLPADIRAAIVDAVSAWPVSTTSSSWRTDRVRAAFYLILASPEYQVQR</sequence>
<dbReference type="RefSeq" id="WP_345923606.1">
    <property type="nucleotide sequence ID" value="NZ_JBDIVF010000001.1"/>
</dbReference>
<evidence type="ECO:0000313" key="4">
    <source>
        <dbReference type="Proteomes" id="UP001548590"/>
    </source>
</evidence>
<protein>
    <submittedName>
        <fullName evidence="3">DUF1800 domain-containing protein</fullName>
    </submittedName>
</protein>
<evidence type="ECO:0000256" key="1">
    <source>
        <dbReference type="SAM" id="MobiDB-lite"/>
    </source>
</evidence>
<reference evidence="3 4" key="1">
    <citation type="submission" date="2024-07" db="EMBL/GenBank/DDBJ databases">
        <title>Uliginosibacterium paludis KCTC:42655.</title>
        <authorList>
            <person name="Kim M.K."/>
        </authorList>
    </citation>
    <scope>NUCLEOTIDE SEQUENCE [LARGE SCALE GENOMIC DNA]</scope>
    <source>
        <strain evidence="3 4">KCTC 42655</strain>
    </source>
</reference>
<gene>
    <name evidence="3" type="ORF">ABVT11_09770</name>
</gene>
<feature type="chain" id="PRO_5047418603" evidence="2">
    <location>
        <begin position="21"/>
        <end position="594"/>
    </location>
</feature>
<dbReference type="PANTHER" id="PTHR43737">
    <property type="entry name" value="BLL7424 PROTEIN"/>
    <property type="match status" value="1"/>
</dbReference>